<evidence type="ECO:0000313" key="2">
    <source>
        <dbReference type="EMBL" id="EFO81339.1"/>
    </source>
</evidence>
<dbReference type="InterPro" id="IPR050570">
    <property type="entry name" value="Cell_wall_metabolism_enzyme"/>
</dbReference>
<dbReference type="HOGENOM" id="CLU_1298975_0_0_0"/>
<reference evidence="2 3" key="1">
    <citation type="journal article" date="2011" name="J. Bacteriol.">
        <title>Draft genome sequence of the anoxygenic filamentous phototrophic bacterium Oscillochloris trichoides subsp. DG-6.</title>
        <authorList>
            <person name="Kuznetsov B.B."/>
            <person name="Ivanovsky R.N."/>
            <person name="Keppen O.I."/>
            <person name="Sukhacheva M.V."/>
            <person name="Bumazhkin B.K."/>
            <person name="Patutina E.O."/>
            <person name="Beletsky A.V."/>
            <person name="Mardanov A.V."/>
            <person name="Baslerov R.V."/>
            <person name="Panteleeva A.N."/>
            <person name="Kolganova T.V."/>
            <person name="Ravin N.V."/>
            <person name="Skryabin K.G."/>
        </authorList>
    </citation>
    <scope>NUCLEOTIDE SEQUENCE [LARGE SCALE GENOMIC DNA]</scope>
    <source>
        <strain evidence="2 3">DG-6</strain>
    </source>
</reference>
<name>E1IBV9_9CHLR</name>
<dbReference type="STRING" id="765420.OSCT_0810"/>
<protein>
    <submittedName>
        <fullName evidence="2">Peptidase M23B</fullName>
    </submittedName>
</protein>
<dbReference type="InterPro" id="IPR011055">
    <property type="entry name" value="Dup_hybrid_motif"/>
</dbReference>
<keyword evidence="3" id="KW-1185">Reference proteome</keyword>
<dbReference type="EMBL" id="ADVR01000016">
    <property type="protein sequence ID" value="EFO81339.1"/>
    <property type="molecule type" value="Genomic_DNA"/>
</dbReference>
<dbReference type="SUPFAM" id="SSF51261">
    <property type="entry name" value="Duplicated hybrid motif"/>
    <property type="match status" value="1"/>
</dbReference>
<dbReference type="Pfam" id="PF01551">
    <property type="entry name" value="Peptidase_M23"/>
    <property type="match status" value="1"/>
</dbReference>
<dbReference type="CDD" id="cd12797">
    <property type="entry name" value="M23_peptidase"/>
    <property type="match status" value="1"/>
</dbReference>
<organism evidence="2 3">
    <name type="scientific">Oscillochloris trichoides DG-6</name>
    <dbReference type="NCBI Taxonomy" id="765420"/>
    <lineage>
        <taxon>Bacteria</taxon>
        <taxon>Bacillati</taxon>
        <taxon>Chloroflexota</taxon>
        <taxon>Chloroflexia</taxon>
        <taxon>Chloroflexales</taxon>
        <taxon>Chloroflexineae</taxon>
        <taxon>Oscillochloridaceae</taxon>
        <taxon>Oscillochloris</taxon>
    </lineage>
</organism>
<dbReference type="GO" id="GO:0004222">
    <property type="term" value="F:metalloendopeptidase activity"/>
    <property type="evidence" value="ECO:0007669"/>
    <property type="project" value="TreeGrafter"/>
</dbReference>
<dbReference type="PANTHER" id="PTHR21666">
    <property type="entry name" value="PEPTIDASE-RELATED"/>
    <property type="match status" value="1"/>
</dbReference>
<evidence type="ECO:0000313" key="3">
    <source>
        <dbReference type="Proteomes" id="UP000054010"/>
    </source>
</evidence>
<proteinExistence type="predicted"/>
<sequence>MHETPRLVLIALGLAGLLVLLLNSNPQPIQSTWAPANPGLAAQTRLQTLQGRGMAAADYPQGNPLGVLNTVMTQGYGVGSHAPAATWGAVDLALDGDGDGRADPRASWNQPIYATHSGVITTTANSWPAGNHVWVTNDQYRTGYAHLAEFAVTDGQVVNPGDLIGYMGSSGQSSGPHLDYQIWAWQAGRWVNQNPLDYGVLP</sequence>
<dbReference type="PANTHER" id="PTHR21666:SF286">
    <property type="entry name" value="LIPOPROTEIN NLPD"/>
    <property type="match status" value="1"/>
</dbReference>
<comment type="caution">
    <text evidence="2">The sequence shown here is derived from an EMBL/GenBank/DDBJ whole genome shotgun (WGS) entry which is preliminary data.</text>
</comment>
<dbReference type="eggNOG" id="COG0739">
    <property type="taxonomic scope" value="Bacteria"/>
</dbReference>
<evidence type="ECO:0000259" key="1">
    <source>
        <dbReference type="Pfam" id="PF01551"/>
    </source>
</evidence>
<dbReference type="AlphaFoldDB" id="E1IBV9"/>
<dbReference type="Gene3D" id="2.70.70.10">
    <property type="entry name" value="Glucose Permease (Domain IIA)"/>
    <property type="match status" value="1"/>
</dbReference>
<dbReference type="Proteomes" id="UP000054010">
    <property type="component" value="Unassembled WGS sequence"/>
</dbReference>
<dbReference type="InterPro" id="IPR016047">
    <property type="entry name" value="M23ase_b-sheet_dom"/>
</dbReference>
<accession>E1IBV9</accession>
<gene>
    <name evidence="2" type="ORF">OSCT_0810</name>
</gene>
<feature type="domain" description="M23ase beta-sheet core" evidence="1">
    <location>
        <begin position="105"/>
        <end position="187"/>
    </location>
</feature>